<protein>
    <submittedName>
        <fullName evidence="2">Uncharacterized protein</fullName>
    </submittedName>
</protein>
<dbReference type="Pfam" id="PF05794">
    <property type="entry name" value="Tcp11"/>
    <property type="match status" value="1"/>
</dbReference>
<dbReference type="Proteomes" id="UP001295423">
    <property type="component" value="Unassembled WGS sequence"/>
</dbReference>
<gene>
    <name evidence="2" type="ORF">CYCCA115_LOCUS264</name>
</gene>
<dbReference type="InterPro" id="IPR008862">
    <property type="entry name" value="Tcp11"/>
</dbReference>
<evidence type="ECO:0000313" key="3">
    <source>
        <dbReference type="Proteomes" id="UP001295423"/>
    </source>
</evidence>
<dbReference type="AlphaFoldDB" id="A0AAD2CDX8"/>
<accession>A0AAD2CDX8</accession>
<name>A0AAD2CDX8_9STRA</name>
<organism evidence="2 3">
    <name type="scientific">Cylindrotheca closterium</name>
    <dbReference type="NCBI Taxonomy" id="2856"/>
    <lineage>
        <taxon>Eukaryota</taxon>
        <taxon>Sar</taxon>
        <taxon>Stramenopiles</taxon>
        <taxon>Ochrophyta</taxon>
        <taxon>Bacillariophyta</taxon>
        <taxon>Bacillariophyceae</taxon>
        <taxon>Bacillariophycidae</taxon>
        <taxon>Bacillariales</taxon>
        <taxon>Bacillariaceae</taxon>
        <taxon>Cylindrotheca</taxon>
    </lineage>
</organism>
<evidence type="ECO:0000256" key="1">
    <source>
        <dbReference type="ARBA" id="ARBA00010954"/>
    </source>
</evidence>
<dbReference type="EMBL" id="CAKOGP040000001">
    <property type="protein sequence ID" value="CAJ1898934.1"/>
    <property type="molecule type" value="Genomic_DNA"/>
</dbReference>
<evidence type="ECO:0000313" key="2">
    <source>
        <dbReference type="EMBL" id="CAJ1898934.1"/>
    </source>
</evidence>
<comment type="caution">
    <text evidence="2">The sequence shown here is derived from an EMBL/GenBank/DDBJ whole genome shotgun (WGS) entry which is preliminary data.</text>
</comment>
<proteinExistence type="inferred from homology"/>
<reference evidence="2" key="1">
    <citation type="submission" date="2023-08" db="EMBL/GenBank/DDBJ databases">
        <authorList>
            <person name="Audoor S."/>
            <person name="Bilcke G."/>
        </authorList>
    </citation>
    <scope>NUCLEOTIDE SEQUENCE</scope>
</reference>
<sequence>MDMDFHLPPRLVHQVLLTDPSELESLAPGLKSRTTTFSEFQENLSQDNSNPAHVMKRAYLQNVQRQIDDTLDLHPLHNLLLELHKAIRALVPNRPDLHSFLKDDIELPEPEDAIKFLPFIIKAAQALAKLESEARSQSTIDWLKVANSETAPTKKTIDFMIASIFYLIDKAELCSKDKQDFYLTEVFAPRIRNTQEGLSMERKTFYSKFGKDQVPPITKKWVQGLVDSSTADVSIEDLQNSSKHRRDLIKRGWIDDILFQREKEVILPEVFFMDLQHLQAIRNTTRIAAAGCALGYFACIAAKVDPEVLLQDGDKGVALVKVMNNKVHPSIESYEQSVEDCVVSLAKEWAPLGNTIDPQALETLKNQTRSVLKGQSPVLKLLDNRMRDIVSNLVIHEFEKDIPKQLQTGIGSVESKSKESVLVMKGKKVFQERGLAFYAVELALATELAAKVANLACDLYMAEILDRLILDSLVQ</sequence>
<comment type="similarity">
    <text evidence="1">Belongs to the TCP11 family.</text>
</comment>
<keyword evidence="3" id="KW-1185">Reference proteome</keyword>